<keyword evidence="7" id="KW-1185">Reference proteome</keyword>
<evidence type="ECO:0000256" key="3">
    <source>
        <dbReference type="ARBA" id="ARBA00022827"/>
    </source>
</evidence>
<comment type="similarity">
    <text evidence="1">Belongs to the NADH dehydrogenase family.</text>
</comment>
<dbReference type="GO" id="GO:0003954">
    <property type="term" value="F:NADH dehydrogenase activity"/>
    <property type="evidence" value="ECO:0007669"/>
    <property type="project" value="InterPro"/>
</dbReference>
<evidence type="ECO:0000256" key="5">
    <source>
        <dbReference type="ARBA" id="ARBA00023027"/>
    </source>
</evidence>
<dbReference type="Proteomes" id="UP000799118">
    <property type="component" value="Unassembled WGS sequence"/>
</dbReference>
<sequence>AMGIQQTLHPGDYHVIAIAGKPFTTLTLLLPCKLLLLLVYTVQIRFLIELACLHGHYVSGKAVDISVHERLIEVETMGMGGKKQHVYILYVKSLLRCFCCSLPTPSTHGILGLENCFQLKTIGDAQLIRHRIINNFEGASLPTTSSKDCKHLFSFIVCGMPNRCRNCCGTCIQETGDPLDFFFVSSSKDNI</sequence>
<keyword evidence="4" id="KW-0560">Oxidoreductase</keyword>
<dbReference type="AlphaFoldDB" id="A0A6A4HJD7"/>
<name>A0A6A4HJD7_9AGAR</name>
<gene>
    <name evidence="6" type="ORF">BT96DRAFT_823863</name>
</gene>
<evidence type="ECO:0000313" key="6">
    <source>
        <dbReference type="EMBL" id="KAE9396985.1"/>
    </source>
</evidence>
<evidence type="ECO:0000256" key="4">
    <source>
        <dbReference type="ARBA" id="ARBA00023002"/>
    </source>
</evidence>
<accession>A0A6A4HJD7</accession>
<feature type="non-terminal residue" evidence="6">
    <location>
        <position position="1"/>
    </location>
</feature>
<dbReference type="Gene3D" id="3.50.50.100">
    <property type="match status" value="1"/>
</dbReference>
<dbReference type="InterPro" id="IPR045024">
    <property type="entry name" value="NDH-2"/>
</dbReference>
<proteinExistence type="inferred from homology"/>
<reference evidence="6" key="1">
    <citation type="journal article" date="2019" name="Environ. Microbiol.">
        <title>Fungal ecological strategies reflected in gene transcription - a case study of two litter decomposers.</title>
        <authorList>
            <person name="Barbi F."/>
            <person name="Kohler A."/>
            <person name="Barry K."/>
            <person name="Baskaran P."/>
            <person name="Daum C."/>
            <person name="Fauchery L."/>
            <person name="Ihrmark K."/>
            <person name="Kuo A."/>
            <person name="LaButti K."/>
            <person name="Lipzen A."/>
            <person name="Morin E."/>
            <person name="Grigoriev I.V."/>
            <person name="Henrissat B."/>
            <person name="Lindahl B."/>
            <person name="Martin F."/>
        </authorList>
    </citation>
    <scope>NUCLEOTIDE SEQUENCE</scope>
    <source>
        <strain evidence="6">JB14</strain>
    </source>
</reference>
<protein>
    <submittedName>
        <fullName evidence="6">Uncharacterized protein</fullName>
    </submittedName>
</protein>
<dbReference type="OrthoDB" id="3244603at2759"/>
<evidence type="ECO:0000256" key="1">
    <source>
        <dbReference type="ARBA" id="ARBA00005272"/>
    </source>
</evidence>
<evidence type="ECO:0000313" key="7">
    <source>
        <dbReference type="Proteomes" id="UP000799118"/>
    </source>
</evidence>
<evidence type="ECO:0000256" key="2">
    <source>
        <dbReference type="ARBA" id="ARBA00022630"/>
    </source>
</evidence>
<keyword evidence="2" id="KW-0285">Flavoprotein</keyword>
<organism evidence="6 7">
    <name type="scientific">Gymnopus androsaceus JB14</name>
    <dbReference type="NCBI Taxonomy" id="1447944"/>
    <lineage>
        <taxon>Eukaryota</taxon>
        <taxon>Fungi</taxon>
        <taxon>Dikarya</taxon>
        <taxon>Basidiomycota</taxon>
        <taxon>Agaricomycotina</taxon>
        <taxon>Agaricomycetes</taxon>
        <taxon>Agaricomycetidae</taxon>
        <taxon>Agaricales</taxon>
        <taxon>Marasmiineae</taxon>
        <taxon>Omphalotaceae</taxon>
        <taxon>Gymnopus</taxon>
    </lineage>
</organism>
<dbReference type="PANTHER" id="PTHR43706">
    <property type="entry name" value="NADH DEHYDROGENASE"/>
    <property type="match status" value="1"/>
</dbReference>
<keyword evidence="3" id="KW-0274">FAD</keyword>
<dbReference type="EMBL" id="ML769504">
    <property type="protein sequence ID" value="KAE9396985.1"/>
    <property type="molecule type" value="Genomic_DNA"/>
</dbReference>
<dbReference type="GO" id="GO:0005739">
    <property type="term" value="C:mitochondrion"/>
    <property type="evidence" value="ECO:0007669"/>
    <property type="project" value="TreeGrafter"/>
</dbReference>
<keyword evidence="5" id="KW-0520">NAD</keyword>
<dbReference type="PANTHER" id="PTHR43706:SF50">
    <property type="entry name" value="NADH DEHYDROGENASE (UBIQUINONE)-RELATED"/>
    <property type="match status" value="1"/>
</dbReference>